<gene>
    <name evidence="3" type="ORF">HMN09_00507500</name>
</gene>
<sequence length="150" mass="17074">MISDPDQLVAAFKNSGEFDKLRRELFQQAQNSDNYDAFKARLADIVKERLKSGQLDWVPPEKLPGELVQEVNRFPVVERFATETTSKTLTSDKFKDNLTSSLERILREERQKDATQQPVPPDPNSAQARRHHHHLDIICLPCAWSGCGAC</sequence>
<dbReference type="Pfam" id="PF05205">
    <property type="entry name" value="COMPASS-Shg1"/>
    <property type="match status" value="1"/>
</dbReference>
<dbReference type="InterPro" id="IPR055264">
    <property type="entry name" value="BOD1/SHG1_dom"/>
</dbReference>
<feature type="domain" description="BOD1/SHG1" evidence="2">
    <location>
        <begin position="7"/>
        <end position="78"/>
    </location>
</feature>
<dbReference type="Proteomes" id="UP000613580">
    <property type="component" value="Unassembled WGS sequence"/>
</dbReference>
<organism evidence="3 4">
    <name type="scientific">Mycena chlorophos</name>
    <name type="common">Agaric fungus</name>
    <name type="synonym">Agaricus chlorophos</name>
    <dbReference type="NCBI Taxonomy" id="658473"/>
    <lineage>
        <taxon>Eukaryota</taxon>
        <taxon>Fungi</taxon>
        <taxon>Dikarya</taxon>
        <taxon>Basidiomycota</taxon>
        <taxon>Agaricomycotina</taxon>
        <taxon>Agaricomycetes</taxon>
        <taxon>Agaricomycetidae</taxon>
        <taxon>Agaricales</taxon>
        <taxon>Marasmiineae</taxon>
        <taxon>Mycenaceae</taxon>
        <taxon>Mycena</taxon>
    </lineage>
</organism>
<accession>A0A8H6WEE0</accession>
<name>A0A8H6WEE0_MYCCL</name>
<comment type="caution">
    <text evidence="3">The sequence shown here is derived from an EMBL/GenBank/DDBJ whole genome shotgun (WGS) entry which is preliminary data.</text>
</comment>
<evidence type="ECO:0000313" key="3">
    <source>
        <dbReference type="EMBL" id="KAF7313516.1"/>
    </source>
</evidence>
<dbReference type="OrthoDB" id="5579731at2759"/>
<reference evidence="3" key="1">
    <citation type="submission" date="2020-05" db="EMBL/GenBank/DDBJ databases">
        <title>Mycena genomes resolve the evolution of fungal bioluminescence.</title>
        <authorList>
            <person name="Tsai I.J."/>
        </authorList>
    </citation>
    <scope>NUCLEOTIDE SEQUENCE</scope>
    <source>
        <strain evidence="3">110903Hualien_Pintung</strain>
    </source>
</reference>
<dbReference type="AlphaFoldDB" id="A0A8H6WEE0"/>
<proteinExistence type="predicted"/>
<evidence type="ECO:0000256" key="1">
    <source>
        <dbReference type="SAM" id="MobiDB-lite"/>
    </source>
</evidence>
<dbReference type="EMBL" id="JACAZE010000006">
    <property type="protein sequence ID" value="KAF7313516.1"/>
    <property type="molecule type" value="Genomic_DNA"/>
</dbReference>
<protein>
    <recommendedName>
        <fullName evidence="2">BOD1/SHG1 domain-containing protein</fullName>
    </recommendedName>
</protein>
<evidence type="ECO:0000313" key="4">
    <source>
        <dbReference type="Proteomes" id="UP000613580"/>
    </source>
</evidence>
<evidence type="ECO:0000259" key="2">
    <source>
        <dbReference type="Pfam" id="PF05205"/>
    </source>
</evidence>
<keyword evidence="4" id="KW-1185">Reference proteome</keyword>
<feature type="region of interest" description="Disordered" evidence="1">
    <location>
        <begin position="105"/>
        <end position="128"/>
    </location>
</feature>